<evidence type="ECO:0000313" key="4">
    <source>
        <dbReference type="Proteomes" id="UP000887575"/>
    </source>
</evidence>
<keyword evidence="2" id="KW-0344">Guanine-nucleotide releasing factor</keyword>
<dbReference type="InterPro" id="IPR011323">
    <property type="entry name" value="Mss4/transl-control_tumour"/>
</dbReference>
<protein>
    <recommendedName>
        <fullName evidence="6">Mss4-like protein</fullName>
    </recommendedName>
</protein>
<dbReference type="GO" id="GO:0005829">
    <property type="term" value="C:cytosol"/>
    <property type="evidence" value="ECO:0007669"/>
    <property type="project" value="TreeGrafter"/>
</dbReference>
<organism evidence="4 5">
    <name type="scientific">Mesorhabditis belari</name>
    <dbReference type="NCBI Taxonomy" id="2138241"/>
    <lineage>
        <taxon>Eukaryota</taxon>
        <taxon>Metazoa</taxon>
        <taxon>Ecdysozoa</taxon>
        <taxon>Nematoda</taxon>
        <taxon>Chromadorea</taxon>
        <taxon>Rhabditida</taxon>
        <taxon>Rhabditina</taxon>
        <taxon>Rhabditomorpha</taxon>
        <taxon>Rhabditoidea</taxon>
        <taxon>Rhabditidae</taxon>
        <taxon>Mesorhabditinae</taxon>
        <taxon>Mesorhabditis</taxon>
    </lineage>
</organism>
<dbReference type="GO" id="GO:0006892">
    <property type="term" value="P:post-Golgi vesicle-mediated transport"/>
    <property type="evidence" value="ECO:0007669"/>
    <property type="project" value="TreeGrafter"/>
</dbReference>
<dbReference type="GO" id="GO:0008270">
    <property type="term" value="F:zinc ion binding"/>
    <property type="evidence" value="ECO:0007669"/>
    <property type="project" value="TreeGrafter"/>
</dbReference>
<keyword evidence="4" id="KW-1185">Reference proteome</keyword>
<dbReference type="PROSITE" id="PS51796">
    <property type="entry name" value="MSS4"/>
    <property type="match status" value="1"/>
</dbReference>
<dbReference type="SUPFAM" id="SSF51316">
    <property type="entry name" value="Mss4-like"/>
    <property type="match status" value="1"/>
</dbReference>
<dbReference type="GO" id="GO:0005085">
    <property type="term" value="F:guanyl-nucleotide exchange factor activity"/>
    <property type="evidence" value="ECO:0007669"/>
    <property type="project" value="UniProtKB-KW"/>
</dbReference>
<dbReference type="FunFam" id="2.170.150.10:FF:000005">
    <property type="entry name" value="Guanine nucleotide exchange factor MSS4"/>
    <property type="match status" value="1"/>
</dbReference>
<name>A0AAF3EQ19_9BILA</name>
<dbReference type="InterPro" id="IPR007515">
    <property type="entry name" value="Mss4"/>
</dbReference>
<dbReference type="GO" id="GO:0007264">
    <property type="term" value="P:small GTPase-mediated signal transduction"/>
    <property type="evidence" value="ECO:0007669"/>
    <property type="project" value="InterPro"/>
</dbReference>
<keyword evidence="3" id="KW-0653">Protein transport</keyword>
<dbReference type="PANTHER" id="PTHR13276">
    <property type="entry name" value="GUANINE NUCLEOTIDE EXCHANGE FACTOR MSS4"/>
    <property type="match status" value="1"/>
</dbReference>
<evidence type="ECO:0000256" key="3">
    <source>
        <dbReference type="ARBA" id="ARBA00022927"/>
    </source>
</evidence>
<dbReference type="GO" id="GO:0016020">
    <property type="term" value="C:membrane"/>
    <property type="evidence" value="ECO:0007669"/>
    <property type="project" value="TreeGrafter"/>
</dbReference>
<dbReference type="GO" id="GO:0015031">
    <property type="term" value="P:protein transport"/>
    <property type="evidence" value="ECO:0007669"/>
    <property type="project" value="UniProtKB-KW"/>
</dbReference>
<sequence length="141" mass="16596">MFLITPPIFNKNKNASGKCEKVDWDFLLNTNEKNYKKIVCRRCNSIVFPPNVVIYVEKFPVKLPQMSHEGEGKMPEEVISWWWYTNDDLDFDTIGWQTIKGKRFVLMCGDCEFGPIGFRTDDNKHFYVAVERMNYLEPAID</sequence>
<proteinExistence type="predicted"/>
<dbReference type="WBParaSite" id="MBELARI_LOCUS16174">
    <property type="protein sequence ID" value="MBELARI_LOCUS16174"/>
    <property type="gene ID" value="MBELARI_LOCUS16174"/>
</dbReference>
<accession>A0AAF3EQ19</accession>
<keyword evidence="1" id="KW-0813">Transport</keyword>
<dbReference type="PANTHER" id="PTHR13276:SF3">
    <property type="entry name" value="MSS4-LIKE PROTEIN"/>
    <property type="match status" value="1"/>
</dbReference>
<dbReference type="Gene3D" id="2.170.150.10">
    <property type="entry name" value="Metal Binding Protein, Guanine Nucleotide Exchange Factor, Chain A"/>
    <property type="match status" value="1"/>
</dbReference>
<evidence type="ECO:0000313" key="5">
    <source>
        <dbReference type="WBParaSite" id="MBELARI_LOCUS16174"/>
    </source>
</evidence>
<evidence type="ECO:0008006" key="6">
    <source>
        <dbReference type="Google" id="ProtNLM"/>
    </source>
</evidence>
<dbReference type="Proteomes" id="UP000887575">
    <property type="component" value="Unassembled WGS sequence"/>
</dbReference>
<dbReference type="InterPro" id="IPR011057">
    <property type="entry name" value="Mss4-like_sf"/>
</dbReference>
<dbReference type="Pfam" id="PF04421">
    <property type="entry name" value="Mss4"/>
    <property type="match status" value="1"/>
</dbReference>
<evidence type="ECO:0000256" key="2">
    <source>
        <dbReference type="ARBA" id="ARBA00022658"/>
    </source>
</evidence>
<evidence type="ECO:0000256" key="1">
    <source>
        <dbReference type="ARBA" id="ARBA00022448"/>
    </source>
</evidence>
<dbReference type="AlphaFoldDB" id="A0AAF3EQ19"/>
<reference evidence="5" key="1">
    <citation type="submission" date="2024-02" db="UniProtKB">
        <authorList>
            <consortium name="WormBaseParasite"/>
        </authorList>
    </citation>
    <scope>IDENTIFICATION</scope>
</reference>